<dbReference type="PRINTS" id="PR01415">
    <property type="entry name" value="ANKYRIN"/>
</dbReference>
<dbReference type="InterPro" id="IPR002110">
    <property type="entry name" value="Ankyrin_rpt"/>
</dbReference>
<proteinExistence type="predicted"/>
<dbReference type="EMBL" id="DF842035">
    <property type="protein sequence ID" value="GAT45982.1"/>
    <property type="molecule type" value="Genomic_DNA"/>
</dbReference>
<evidence type="ECO:0000313" key="5">
    <source>
        <dbReference type="Proteomes" id="UP000815677"/>
    </source>
</evidence>
<gene>
    <name evidence="4" type="ORF">MCHLO_03530</name>
</gene>
<organism evidence="4 5">
    <name type="scientific">Mycena chlorophos</name>
    <name type="common">Agaric fungus</name>
    <name type="synonym">Agaricus chlorophos</name>
    <dbReference type="NCBI Taxonomy" id="658473"/>
    <lineage>
        <taxon>Eukaryota</taxon>
        <taxon>Fungi</taxon>
        <taxon>Dikarya</taxon>
        <taxon>Basidiomycota</taxon>
        <taxon>Agaricomycotina</taxon>
        <taxon>Agaricomycetes</taxon>
        <taxon>Agaricomycetidae</taxon>
        <taxon>Agaricales</taxon>
        <taxon>Marasmiineae</taxon>
        <taxon>Mycenaceae</taxon>
        <taxon>Mycena</taxon>
    </lineage>
</organism>
<name>A0ABQ0L644_MYCCL</name>
<dbReference type="PANTHER" id="PTHR24180:SF45">
    <property type="entry name" value="POLY [ADP-RIBOSE] POLYMERASE TANKYRASE"/>
    <property type="match status" value="1"/>
</dbReference>
<dbReference type="InterPro" id="IPR051637">
    <property type="entry name" value="Ank_repeat_dom-contain_49"/>
</dbReference>
<dbReference type="Proteomes" id="UP000815677">
    <property type="component" value="Unassembled WGS sequence"/>
</dbReference>
<feature type="repeat" description="ANK" evidence="3">
    <location>
        <begin position="159"/>
        <end position="191"/>
    </location>
</feature>
<dbReference type="SUPFAM" id="SSF48403">
    <property type="entry name" value="Ankyrin repeat"/>
    <property type="match status" value="1"/>
</dbReference>
<keyword evidence="1" id="KW-0677">Repeat</keyword>
<keyword evidence="2 3" id="KW-0040">ANK repeat</keyword>
<dbReference type="Pfam" id="PF12796">
    <property type="entry name" value="Ank_2"/>
    <property type="match status" value="2"/>
</dbReference>
<dbReference type="SMART" id="SM00248">
    <property type="entry name" value="ANK"/>
    <property type="match status" value="4"/>
</dbReference>
<dbReference type="CDD" id="cd09917">
    <property type="entry name" value="F-box_SF"/>
    <property type="match status" value="1"/>
</dbReference>
<keyword evidence="5" id="KW-1185">Reference proteome</keyword>
<dbReference type="PROSITE" id="PS50088">
    <property type="entry name" value="ANK_REPEAT"/>
    <property type="match status" value="4"/>
</dbReference>
<sequence length="340" mass="36979">MVAAFLSKELPPELILEIGHMLSLSSLNNLICTCHHLHSTLQPSLDATLTPEVAAEVLLSAAKEGKLEIVQKLLIATDPNGYKSDRYTPLHAAAESGHTAIVERLLAAGADTTRTCCSESQNEDEIQPLHLAVIYNHLETARSLLQHGAPVDTSYRTESTSYALSDAALEGNIDMVKLLLQHGANVEVRYGYYGTPLGHAVRKRDVRMMTLLLEAGANPNASTPLNPGWLCGGPPAPYSASLLYFVLALKHPKGEYSPKPIPEEGREELMRVLMKYGATKESAMVTVKQHLKELAEAEGVKEAEFLKKVDRIFVGAGGAEKPQPSLARKIWLKTPFSRGA</sequence>
<feature type="repeat" description="ANK" evidence="3">
    <location>
        <begin position="192"/>
        <end position="224"/>
    </location>
</feature>
<dbReference type="InterPro" id="IPR036770">
    <property type="entry name" value="Ankyrin_rpt-contain_sf"/>
</dbReference>
<feature type="repeat" description="ANK" evidence="3">
    <location>
        <begin position="124"/>
        <end position="156"/>
    </location>
</feature>
<reference evidence="4" key="1">
    <citation type="submission" date="2014-09" db="EMBL/GenBank/DDBJ databases">
        <title>Genome sequence of the luminous mushroom Mycena chlorophos for searching fungal bioluminescence genes.</title>
        <authorList>
            <person name="Tanaka Y."/>
            <person name="Kasuga D."/>
            <person name="Oba Y."/>
            <person name="Hase S."/>
            <person name="Sato K."/>
            <person name="Oba Y."/>
            <person name="Sakakibara Y."/>
        </authorList>
    </citation>
    <scope>NUCLEOTIDE SEQUENCE</scope>
</reference>
<accession>A0ABQ0L644</accession>
<feature type="repeat" description="ANK" evidence="3">
    <location>
        <begin position="85"/>
        <end position="111"/>
    </location>
</feature>
<evidence type="ECO:0000256" key="2">
    <source>
        <dbReference type="ARBA" id="ARBA00023043"/>
    </source>
</evidence>
<evidence type="ECO:0000256" key="3">
    <source>
        <dbReference type="PROSITE-ProRule" id="PRU00023"/>
    </source>
</evidence>
<dbReference type="PROSITE" id="PS50297">
    <property type="entry name" value="ANK_REP_REGION"/>
    <property type="match status" value="3"/>
</dbReference>
<evidence type="ECO:0000256" key="1">
    <source>
        <dbReference type="ARBA" id="ARBA00022737"/>
    </source>
</evidence>
<dbReference type="Gene3D" id="1.25.40.20">
    <property type="entry name" value="Ankyrin repeat-containing domain"/>
    <property type="match status" value="1"/>
</dbReference>
<protein>
    <submittedName>
        <fullName evidence="4">Ankyrin repeat domain-containing protein 50</fullName>
    </submittedName>
</protein>
<evidence type="ECO:0000313" key="4">
    <source>
        <dbReference type="EMBL" id="GAT45982.1"/>
    </source>
</evidence>
<dbReference type="PANTHER" id="PTHR24180">
    <property type="entry name" value="CYCLIN-DEPENDENT KINASE INHIBITOR 2C-RELATED"/>
    <property type="match status" value="1"/>
</dbReference>